<evidence type="ECO:0000256" key="2">
    <source>
        <dbReference type="ARBA" id="ARBA00022801"/>
    </source>
</evidence>
<dbReference type="InterPro" id="IPR036264">
    <property type="entry name" value="Bact_exopeptidase_dim_dom"/>
</dbReference>
<dbReference type="InterPro" id="IPR002933">
    <property type="entry name" value="Peptidase_M20"/>
</dbReference>
<proteinExistence type="inferred from homology"/>
<reference evidence="6 7" key="1">
    <citation type="submission" date="2020-08" db="EMBL/GenBank/DDBJ databases">
        <title>Genomic Encyclopedia of Type Strains, Phase IV (KMG-IV): sequencing the most valuable type-strain genomes for metagenomic binning, comparative biology and taxonomic classification.</title>
        <authorList>
            <person name="Goeker M."/>
        </authorList>
    </citation>
    <scope>NUCLEOTIDE SEQUENCE [LARGE SCALE GENOMIC DNA]</scope>
    <source>
        <strain evidence="6 7">DSM 26723</strain>
    </source>
</reference>
<feature type="binding site" evidence="3">
    <location>
        <position position="136"/>
    </location>
    <ligand>
        <name>Mn(2+)</name>
        <dbReference type="ChEBI" id="CHEBI:29035"/>
        <label>2</label>
    </ligand>
</feature>
<protein>
    <submittedName>
        <fullName evidence="6">Amidohydrolase</fullName>
        <ecNumber evidence="6">3.5.1.-</ecNumber>
    </submittedName>
</protein>
<name>A0A841HLL1_9GAMM</name>
<dbReference type="AlphaFoldDB" id="A0A841HLL1"/>
<dbReference type="Proteomes" id="UP000588068">
    <property type="component" value="Unassembled WGS sequence"/>
</dbReference>
<feature type="binding site" evidence="3">
    <location>
        <position position="172"/>
    </location>
    <ligand>
        <name>Mn(2+)</name>
        <dbReference type="ChEBI" id="CHEBI:29035"/>
        <label>2</label>
    </ligand>
</feature>
<dbReference type="PIRSF" id="PIRSF005962">
    <property type="entry name" value="Pept_M20D_amidohydro"/>
    <property type="match status" value="1"/>
</dbReference>
<feature type="binding site" evidence="3">
    <location>
        <position position="138"/>
    </location>
    <ligand>
        <name>Mn(2+)</name>
        <dbReference type="ChEBI" id="CHEBI:29035"/>
        <label>2</label>
    </ligand>
</feature>
<dbReference type="RefSeq" id="WP_184331410.1">
    <property type="nucleotide sequence ID" value="NZ_JACHHZ010000002.1"/>
</dbReference>
<accession>A0A841HLL1</accession>
<evidence type="ECO:0000313" key="6">
    <source>
        <dbReference type="EMBL" id="MBB6093249.1"/>
    </source>
</evidence>
<comment type="cofactor">
    <cofactor evidence="3">
        <name>Mn(2+)</name>
        <dbReference type="ChEBI" id="CHEBI:29035"/>
    </cofactor>
    <text evidence="3">The Mn(2+) ion enhances activity.</text>
</comment>
<dbReference type="PANTHER" id="PTHR11014">
    <property type="entry name" value="PEPTIDASE M20 FAMILY MEMBER"/>
    <property type="match status" value="1"/>
</dbReference>
<evidence type="ECO:0000313" key="7">
    <source>
        <dbReference type="Proteomes" id="UP000588068"/>
    </source>
</evidence>
<dbReference type="Gene3D" id="3.30.70.360">
    <property type="match status" value="1"/>
</dbReference>
<keyword evidence="4" id="KW-0732">Signal</keyword>
<gene>
    <name evidence="6" type="ORF">HNQ60_002127</name>
</gene>
<dbReference type="Pfam" id="PF07687">
    <property type="entry name" value="M20_dimer"/>
    <property type="match status" value="1"/>
</dbReference>
<dbReference type="Pfam" id="PF01546">
    <property type="entry name" value="Peptidase_M20"/>
    <property type="match status" value="1"/>
</dbReference>
<keyword evidence="3" id="KW-0479">Metal-binding</keyword>
<dbReference type="EMBL" id="JACHHZ010000002">
    <property type="protein sequence ID" value="MBB6093249.1"/>
    <property type="molecule type" value="Genomic_DNA"/>
</dbReference>
<feature type="signal peptide" evidence="4">
    <location>
        <begin position="1"/>
        <end position="23"/>
    </location>
</feature>
<keyword evidence="7" id="KW-1185">Reference proteome</keyword>
<dbReference type="PANTHER" id="PTHR11014:SF63">
    <property type="entry name" value="METALLOPEPTIDASE, PUTATIVE (AFU_ORTHOLOGUE AFUA_6G09600)-RELATED"/>
    <property type="match status" value="1"/>
</dbReference>
<keyword evidence="2 6" id="KW-0378">Hydrolase</keyword>
<organism evidence="6 7">
    <name type="scientific">Povalibacter uvarum</name>
    <dbReference type="NCBI Taxonomy" id="732238"/>
    <lineage>
        <taxon>Bacteria</taxon>
        <taxon>Pseudomonadati</taxon>
        <taxon>Pseudomonadota</taxon>
        <taxon>Gammaproteobacteria</taxon>
        <taxon>Steroidobacterales</taxon>
        <taxon>Steroidobacteraceae</taxon>
        <taxon>Povalibacter</taxon>
    </lineage>
</organism>
<dbReference type="NCBIfam" id="TIGR01891">
    <property type="entry name" value="amidohydrolases"/>
    <property type="match status" value="1"/>
</dbReference>
<dbReference type="GO" id="GO:0016787">
    <property type="term" value="F:hydrolase activity"/>
    <property type="evidence" value="ECO:0007669"/>
    <property type="project" value="UniProtKB-KW"/>
</dbReference>
<feature type="chain" id="PRO_5032707961" evidence="4">
    <location>
        <begin position="24"/>
        <end position="435"/>
    </location>
</feature>
<dbReference type="InterPro" id="IPR017439">
    <property type="entry name" value="Amidohydrolase"/>
</dbReference>
<dbReference type="FunFam" id="3.30.70.360:FF:000014">
    <property type="entry name" value="N-acyl-L-amino acid amidohydrolase"/>
    <property type="match status" value="1"/>
</dbReference>
<dbReference type="EC" id="3.5.1.-" evidence="6"/>
<feature type="domain" description="Peptidase M20 dimerisation" evidence="5">
    <location>
        <begin position="223"/>
        <end position="320"/>
    </location>
</feature>
<dbReference type="Gene3D" id="3.40.630.10">
    <property type="entry name" value="Zn peptidases"/>
    <property type="match status" value="1"/>
</dbReference>
<evidence type="ECO:0000256" key="3">
    <source>
        <dbReference type="PIRSR" id="PIRSR005962-1"/>
    </source>
</evidence>
<evidence type="ECO:0000256" key="4">
    <source>
        <dbReference type="SAM" id="SignalP"/>
    </source>
</evidence>
<feature type="binding site" evidence="3">
    <location>
        <position position="203"/>
    </location>
    <ligand>
        <name>Mn(2+)</name>
        <dbReference type="ChEBI" id="CHEBI:29035"/>
        <label>2</label>
    </ligand>
</feature>
<dbReference type="InterPro" id="IPR011650">
    <property type="entry name" value="Peptidase_M20_dimer"/>
</dbReference>
<comment type="similarity">
    <text evidence="1">Belongs to the peptidase M20 family.</text>
</comment>
<evidence type="ECO:0000259" key="5">
    <source>
        <dbReference type="Pfam" id="PF07687"/>
    </source>
</evidence>
<keyword evidence="3" id="KW-0464">Manganese</keyword>
<comment type="caution">
    <text evidence="6">The sequence shown here is derived from an EMBL/GenBank/DDBJ whole genome shotgun (WGS) entry which is preliminary data.</text>
</comment>
<dbReference type="GO" id="GO:0046872">
    <property type="term" value="F:metal ion binding"/>
    <property type="evidence" value="ECO:0007669"/>
    <property type="project" value="UniProtKB-KW"/>
</dbReference>
<dbReference type="SUPFAM" id="SSF55031">
    <property type="entry name" value="Bacterial exopeptidase dimerisation domain"/>
    <property type="match status" value="1"/>
</dbReference>
<sequence length="435" mass="46805">MISRRFRCALLLALASLSATTHADLTATELDAAVRAIEPKVIEWRRDFHQHPELSNREVRTAEVVAKRLRAMGLETKTGIGLTGVAALLRGGQPGPTIALRADMDALPVTEQVDLPFKSKVTTQFRGETVGVMHACGHDSHTAMLLGVAEILSSRRQQLRGQILFIFQPAEEGAPEGETGGARRMLAEGLFDIAKPEAVFGLHVIASLPTGVIGYRPGPMMAGSDAFTINVQGRQTHGSRPWGGVDPVVTASQIVSGLQTIVSRQIDITEVPAVISIGAIKGGIRFNIIPDNVEMIGTLRTFDPAMRTDIIKRMDRTVQSIAAANGATATLTVRDSAIPPVINHAALTQRSLPSLERVAGKDGVRLITLQTTAEDFSFYGLQVPAFFFWVGITPPDKDPATVAFNHSPLFYVDEAGMQTGMRAMLAVATDYLQGK</sequence>
<feature type="binding site" evidence="3">
    <location>
        <position position="406"/>
    </location>
    <ligand>
        <name>Mn(2+)</name>
        <dbReference type="ChEBI" id="CHEBI:29035"/>
        <label>2</label>
    </ligand>
</feature>
<evidence type="ECO:0000256" key="1">
    <source>
        <dbReference type="ARBA" id="ARBA00006153"/>
    </source>
</evidence>
<dbReference type="SUPFAM" id="SSF53187">
    <property type="entry name" value="Zn-dependent exopeptidases"/>
    <property type="match status" value="1"/>
</dbReference>